<evidence type="ECO:0000313" key="4">
    <source>
        <dbReference type="EMBL" id="ACR14206.1"/>
    </source>
</evidence>
<dbReference type="OrthoDB" id="9799835at2"/>
<dbReference type="SMART" id="SM00411">
    <property type="entry name" value="BHL"/>
    <property type="match status" value="1"/>
</dbReference>
<gene>
    <name evidence="4" type="ordered locus">TERTU_4565</name>
</gene>
<dbReference type="GO" id="GO:0030527">
    <property type="term" value="F:structural constituent of chromatin"/>
    <property type="evidence" value="ECO:0007669"/>
    <property type="project" value="InterPro"/>
</dbReference>
<reference evidence="4 5" key="1">
    <citation type="journal article" date="2009" name="PLoS ONE">
        <title>The complete genome of Teredinibacter turnerae T7901: an intracellular endosymbiont of marine wood-boring bivalves (shipworms).</title>
        <authorList>
            <person name="Yang J.C."/>
            <person name="Madupu R."/>
            <person name="Durkin A.S."/>
            <person name="Ekborg N.A."/>
            <person name="Pedamallu C.S."/>
            <person name="Hostetler J.B."/>
            <person name="Radune D."/>
            <person name="Toms B.S."/>
            <person name="Henrissat B."/>
            <person name="Coutinho P.M."/>
            <person name="Schwarz S."/>
            <person name="Field L."/>
            <person name="Trindade-Silva A.E."/>
            <person name="Soares C.A.G."/>
            <person name="Elshahawi S."/>
            <person name="Hanora A."/>
            <person name="Schmidt E.W."/>
            <person name="Haygood M.G."/>
            <person name="Posfai J."/>
            <person name="Benner J."/>
            <person name="Madinger C."/>
            <person name="Nove J."/>
            <person name="Anton B."/>
            <person name="Chaudhary K."/>
            <person name="Foster J."/>
            <person name="Holman A."/>
            <person name="Kumar S."/>
            <person name="Lessard P.A."/>
            <person name="Luyten Y.A."/>
            <person name="Slatko B."/>
            <person name="Wood N."/>
            <person name="Wu B."/>
            <person name="Teplitski M."/>
            <person name="Mougous J.D."/>
            <person name="Ward N."/>
            <person name="Eisen J.A."/>
            <person name="Badger J.H."/>
            <person name="Distel D.L."/>
        </authorList>
    </citation>
    <scope>NUCLEOTIDE SEQUENCE [LARGE SCALE GENOMIC DNA]</scope>
    <source>
        <strain evidence="5">ATCC 39867 / T7901</strain>
    </source>
</reference>
<dbReference type="GO" id="GO:0005829">
    <property type="term" value="C:cytosol"/>
    <property type="evidence" value="ECO:0007669"/>
    <property type="project" value="TreeGrafter"/>
</dbReference>
<dbReference type="RefSeq" id="WP_015820322.1">
    <property type="nucleotide sequence ID" value="NC_012997.1"/>
</dbReference>
<dbReference type="SUPFAM" id="SSF47729">
    <property type="entry name" value="IHF-like DNA-binding proteins"/>
    <property type="match status" value="1"/>
</dbReference>
<comment type="similarity">
    <text evidence="1 3">Belongs to the bacterial histone-like protein family.</text>
</comment>
<dbReference type="PRINTS" id="PR01727">
    <property type="entry name" value="DNABINDINGHU"/>
</dbReference>
<keyword evidence="5" id="KW-1185">Reference proteome</keyword>
<name>C5BJS4_TERTT</name>
<dbReference type="CDD" id="cd13831">
    <property type="entry name" value="HU"/>
    <property type="match status" value="1"/>
</dbReference>
<evidence type="ECO:0000256" key="3">
    <source>
        <dbReference type="RuleBase" id="RU003939"/>
    </source>
</evidence>
<dbReference type="Pfam" id="PF00216">
    <property type="entry name" value="Bac_DNA_binding"/>
    <property type="match status" value="1"/>
</dbReference>
<dbReference type="PANTHER" id="PTHR33175">
    <property type="entry name" value="DNA-BINDING PROTEIN HU"/>
    <property type="match status" value="1"/>
</dbReference>
<dbReference type="HOGENOM" id="CLU_105066_3_1_6"/>
<dbReference type="AlphaFoldDB" id="C5BJS4"/>
<evidence type="ECO:0000256" key="2">
    <source>
        <dbReference type="ARBA" id="ARBA00023125"/>
    </source>
</evidence>
<proteinExistence type="inferred from homology"/>
<dbReference type="Proteomes" id="UP000009080">
    <property type="component" value="Chromosome"/>
</dbReference>
<sequence>MRKTDLVKQLCTLGELNRVQADDVVEAIVEQVTNALARGERVQLPGLGSFSVRHRNAHTGINPQTGEALRIAAKNQIFFKAGKRLRDPFQHKE</sequence>
<accession>C5BJS4</accession>
<evidence type="ECO:0000313" key="5">
    <source>
        <dbReference type="Proteomes" id="UP000009080"/>
    </source>
</evidence>
<dbReference type="InterPro" id="IPR000119">
    <property type="entry name" value="Hist_DNA-bd"/>
</dbReference>
<keyword evidence="2 4" id="KW-0238">DNA-binding</keyword>
<dbReference type="STRING" id="377629.TERTU_4565"/>
<protein>
    <submittedName>
        <fullName evidence="4">DNA-binding protein HU</fullName>
    </submittedName>
</protein>
<dbReference type="EMBL" id="CP001614">
    <property type="protein sequence ID" value="ACR14206.1"/>
    <property type="molecule type" value="Genomic_DNA"/>
</dbReference>
<organism evidence="4 5">
    <name type="scientific">Teredinibacter turnerae (strain ATCC 39867 / T7901)</name>
    <dbReference type="NCBI Taxonomy" id="377629"/>
    <lineage>
        <taxon>Bacteria</taxon>
        <taxon>Pseudomonadati</taxon>
        <taxon>Pseudomonadota</taxon>
        <taxon>Gammaproteobacteria</taxon>
        <taxon>Cellvibrionales</taxon>
        <taxon>Cellvibrionaceae</taxon>
        <taxon>Teredinibacter</taxon>
    </lineage>
</organism>
<dbReference type="eggNOG" id="COG0776">
    <property type="taxonomic scope" value="Bacteria"/>
</dbReference>
<dbReference type="InterPro" id="IPR010992">
    <property type="entry name" value="IHF-like_DNA-bd_dom_sf"/>
</dbReference>
<dbReference type="PANTHER" id="PTHR33175:SF5">
    <property type="entry name" value="INTEGRATION HOST FACTOR SUBUNIT BETA"/>
    <property type="match status" value="1"/>
</dbReference>
<dbReference type="Gene3D" id="4.10.520.10">
    <property type="entry name" value="IHF-like DNA-binding proteins"/>
    <property type="match status" value="1"/>
</dbReference>
<evidence type="ECO:0000256" key="1">
    <source>
        <dbReference type="ARBA" id="ARBA00010529"/>
    </source>
</evidence>
<dbReference type="GO" id="GO:0003677">
    <property type="term" value="F:DNA binding"/>
    <property type="evidence" value="ECO:0007669"/>
    <property type="project" value="UniProtKB-KW"/>
</dbReference>
<dbReference type="KEGG" id="ttu:TERTU_4565"/>